<dbReference type="InterPro" id="IPR007235">
    <property type="entry name" value="Glyco_trans_28_C"/>
</dbReference>
<evidence type="ECO:0000256" key="1">
    <source>
        <dbReference type="ARBA" id="ARBA00004240"/>
    </source>
</evidence>
<sequence>MWRRDILIFVCVGSREYQFNRLLKKLDELIEQGEIKEEVFAQIGKSTYIPKNYKFERFMSVVEFKECQRKAHLVISHGGTGALIGALKLEKQLLAVPRLARYGEHIDDHQTQVAEVLAEEGYLYCVLNMDELLNGINKFERNPIKKRYNKPSKVLSIIQDFMR</sequence>
<keyword evidence="5" id="KW-0256">Endoplasmic reticulum</keyword>
<evidence type="ECO:0000313" key="8">
    <source>
        <dbReference type="Proteomes" id="UP000310541"/>
    </source>
</evidence>
<comment type="subcellular location">
    <subcellularLocation>
        <location evidence="1">Endoplasmic reticulum</location>
    </subcellularLocation>
</comment>
<evidence type="ECO:0000256" key="4">
    <source>
        <dbReference type="ARBA" id="ARBA00022679"/>
    </source>
</evidence>
<dbReference type="PANTHER" id="PTHR12867:SF6">
    <property type="entry name" value="N-ACETYLGLUCOSAMINYLDIPHOSPHODOLICHOL N-ACETYLGLUCOSAMINYLTRANSFERASE"/>
    <property type="match status" value="1"/>
</dbReference>
<accession>A0A4U1MJS6</accession>
<dbReference type="InterPro" id="IPR039042">
    <property type="entry name" value="Alg13-like"/>
</dbReference>
<name>A0A4U1MJS6_9BACL</name>
<dbReference type="Gene3D" id="3.40.50.2000">
    <property type="entry name" value="Glycogen Phosphorylase B"/>
    <property type="match status" value="1"/>
</dbReference>
<reference evidence="7 8" key="1">
    <citation type="submission" date="2019-04" db="EMBL/GenBank/DDBJ databases">
        <title>Genome sequence of Bacillus hwajinpoensis strain Y2.</title>
        <authorList>
            <person name="Fair J.L."/>
            <person name="Maclea K.S."/>
        </authorList>
    </citation>
    <scope>NUCLEOTIDE SEQUENCE [LARGE SCALE GENOMIC DNA]</scope>
    <source>
        <strain evidence="7 8">Y2</strain>
    </source>
</reference>
<dbReference type="GO" id="GO:0006488">
    <property type="term" value="P:dolichol-linked oligosaccharide biosynthetic process"/>
    <property type="evidence" value="ECO:0007669"/>
    <property type="project" value="InterPro"/>
</dbReference>
<dbReference type="EMBL" id="SWFM01000002">
    <property type="protein sequence ID" value="TKD70732.1"/>
    <property type="molecule type" value="Genomic_DNA"/>
</dbReference>
<evidence type="ECO:0000313" key="7">
    <source>
        <dbReference type="EMBL" id="TKD70732.1"/>
    </source>
</evidence>
<evidence type="ECO:0000256" key="3">
    <source>
        <dbReference type="ARBA" id="ARBA00022676"/>
    </source>
</evidence>
<evidence type="ECO:0000256" key="5">
    <source>
        <dbReference type="ARBA" id="ARBA00022824"/>
    </source>
</evidence>
<evidence type="ECO:0000256" key="2">
    <source>
        <dbReference type="ARBA" id="ARBA00006962"/>
    </source>
</evidence>
<dbReference type="GO" id="GO:0016758">
    <property type="term" value="F:hexosyltransferase activity"/>
    <property type="evidence" value="ECO:0007669"/>
    <property type="project" value="InterPro"/>
</dbReference>
<keyword evidence="3" id="KW-0328">Glycosyltransferase</keyword>
<dbReference type="Proteomes" id="UP000310541">
    <property type="component" value="Unassembled WGS sequence"/>
</dbReference>
<proteinExistence type="inferred from homology"/>
<feature type="domain" description="Glycosyl transferase family 28 C-terminal" evidence="6">
    <location>
        <begin position="8"/>
        <end position="153"/>
    </location>
</feature>
<dbReference type="SUPFAM" id="SSF53756">
    <property type="entry name" value="UDP-Glycosyltransferase/glycogen phosphorylase"/>
    <property type="match status" value="1"/>
</dbReference>
<dbReference type="Pfam" id="PF04101">
    <property type="entry name" value="Glyco_tran_28_C"/>
    <property type="match status" value="1"/>
</dbReference>
<dbReference type="InterPro" id="IPR048097">
    <property type="entry name" value="Cps14G-like"/>
</dbReference>
<comment type="caution">
    <text evidence="7">The sequence shown here is derived from an EMBL/GenBank/DDBJ whole genome shotgun (WGS) entry which is preliminary data.</text>
</comment>
<dbReference type="OrthoDB" id="9814973at2"/>
<comment type="similarity">
    <text evidence="2">Belongs to the glycosyltransferase 28 family.</text>
</comment>
<dbReference type="NCBIfam" id="NF041548">
    <property type="entry name" value="PssE"/>
    <property type="match status" value="1"/>
</dbReference>
<evidence type="ECO:0000259" key="6">
    <source>
        <dbReference type="Pfam" id="PF04101"/>
    </source>
</evidence>
<organism evidence="7 8">
    <name type="scientific">Guptibacillus hwajinpoensis</name>
    <dbReference type="NCBI Taxonomy" id="208199"/>
    <lineage>
        <taxon>Bacteria</taxon>
        <taxon>Bacillati</taxon>
        <taxon>Bacillota</taxon>
        <taxon>Bacilli</taxon>
        <taxon>Bacillales</taxon>
        <taxon>Guptibacillaceae</taxon>
        <taxon>Guptibacillus</taxon>
    </lineage>
</organism>
<dbReference type="PANTHER" id="PTHR12867">
    <property type="entry name" value="GLYCOSYL TRANSFERASE-RELATED"/>
    <property type="match status" value="1"/>
</dbReference>
<gene>
    <name evidence="7" type="ORF">FBF83_08925</name>
</gene>
<keyword evidence="4 7" id="KW-0808">Transferase</keyword>
<protein>
    <submittedName>
        <fullName evidence="7">Glycosyl transferase</fullName>
    </submittedName>
</protein>
<dbReference type="AlphaFoldDB" id="A0A4U1MJS6"/>